<proteinExistence type="predicted"/>
<evidence type="ECO:0000256" key="1">
    <source>
        <dbReference type="ARBA" id="ARBA00012418"/>
    </source>
</evidence>
<dbReference type="AlphaFoldDB" id="A0AAI8MNV8"/>
<evidence type="ECO:0000256" key="2">
    <source>
        <dbReference type="ARBA" id="ARBA00022478"/>
    </source>
</evidence>
<dbReference type="GO" id="GO:0000428">
    <property type="term" value="C:DNA-directed RNA polymerase complex"/>
    <property type="evidence" value="ECO:0007669"/>
    <property type="project" value="UniProtKB-KW"/>
</dbReference>
<evidence type="ECO:0000313" key="7">
    <source>
        <dbReference type="EMBL" id="BAM32961.1"/>
    </source>
</evidence>
<evidence type="ECO:0000256" key="5">
    <source>
        <dbReference type="ARBA" id="ARBA00023163"/>
    </source>
</evidence>
<gene>
    <name evidence="7" type="ORF">HCBAA847_1732</name>
</gene>
<dbReference type="GO" id="GO:0003899">
    <property type="term" value="F:DNA-directed RNA polymerase activity"/>
    <property type="evidence" value="ECO:0007669"/>
    <property type="project" value="UniProtKB-EC"/>
</dbReference>
<keyword evidence="4" id="KW-0548">Nucleotidyltransferase</keyword>
<accession>A0AAI8MNV8</accession>
<dbReference type="Proteomes" id="UP000006036">
    <property type="component" value="Chromosome 1"/>
</dbReference>
<dbReference type="SUPFAM" id="SSF64484">
    <property type="entry name" value="beta and beta-prime subunits of DNA dependent RNA-polymerase"/>
    <property type="match status" value="1"/>
</dbReference>
<name>A0AAI8MNV8_9HELI</name>
<dbReference type="EC" id="2.7.7.6" evidence="1"/>
<keyword evidence="3" id="KW-0808">Transferase</keyword>
<evidence type="ECO:0000256" key="4">
    <source>
        <dbReference type="ARBA" id="ARBA00022695"/>
    </source>
</evidence>
<evidence type="ECO:0000256" key="6">
    <source>
        <dbReference type="ARBA" id="ARBA00048552"/>
    </source>
</evidence>
<dbReference type="PANTHER" id="PTHR19376:SF54">
    <property type="entry name" value="DNA-DIRECTED RNA POLYMERASE SUBUNIT BETA"/>
    <property type="match status" value="1"/>
</dbReference>
<sequence length="90" mass="9820">MRMGGEPAVAEPILLGITRAAIGSDSIISAASFQETTKVLTEASIAAKQDTLDDLKENVVLGRMIPVGTGLYKNKKFNYKYDSQDERLEE</sequence>
<dbReference type="KEGG" id="hcb:HCBAA847_1732"/>
<keyword evidence="2 7" id="KW-0240">DNA-directed RNA polymerase</keyword>
<dbReference type="Gene3D" id="1.10.150.390">
    <property type="match status" value="1"/>
</dbReference>
<evidence type="ECO:0000256" key="3">
    <source>
        <dbReference type="ARBA" id="ARBA00022679"/>
    </source>
</evidence>
<dbReference type="InterPro" id="IPR045867">
    <property type="entry name" value="DNA-dir_RpoC_beta_prime"/>
</dbReference>
<dbReference type="GO" id="GO:0006351">
    <property type="term" value="P:DNA-templated transcription"/>
    <property type="evidence" value="ECO:0007669"/>
    <property type="project" value="InterPro"/>
</dbReference>
<protein>
    <recommendedName>
        <fullName evidence="1">DNA-directed RNA polymerase</fullName>
        <ecNumber evidence="1">2.7.7.6</ecNumber>
    </recommendedName>
</protein>
<dbReference type="PANTHER" id="PTHR19376">
    <property type="entry name" value="DNA-DIRECTED RNA POLYMERASE"/>
    <property type="match status" value="1"/>
</dbReference>
<keyword evidence="5" id="KW-0804">Transcription</keyword>
<organism evidence="7 8">
    <name type="scientific">Helicobacter cinaedi CCUG 18818 = ATCC BAA-847</name>
    <dbReference type="NCBI Taxonomy" id="537971"/>
    <lineage>
        <taxon>Bacteria</taxon>
        <taxon>Pseudomonadati</taxon>
        <taxon>Campylobacterota</taxon>
        <taxon>Epsilonproteobacteria</taxon>
        <taxon>Campylobacterales</taxon>
        <taxon>Helicobacteraceae</taxon>
        <taxon>Helicobacter</taxon>
    </lineage>
</organism>
<reference evidence="7 8" key="1">
    <citation type="journal article" date="2012" name="J. Bacteriol.">
        <title>Complete Genome Sequence of Helicobacter cinaedi Type Strain ATCC BAA-847.</title>
        <authorList>
            <person name="Miyoshi-Akiyama T."/>
            <person name="Takeshita N."/>
            <person name="Ohmagari N."/>
            <person name="Kirikae T."/>
        </authorList>
    </citation>
    <scope>NUCLEOTIDE SEQUENCE [LARGE SCALE GENOMIC DNA]</scope>
    <source>
        <strain evidence="7 8">ATCC BAA-847</strain>
    </source>
</reference>
<evidence type="ECO:0000313" key="8">
    <source>
        <dbReference type="Proteomes" id="UP000006036"/>
    </source>
</evidence>
<dbReference type="EMBL" id="AP012492">
    <property type="protein sequence ID" value="BAM32961.1"/>
    <property type="molecule type" value="Genomic_DNA"/>
</dbReference>
<comment type="catalytic activity">
    <reaction evidence="6">
        <text>RNA(n) + a ribonucleoside 5'-triphosphate = RNA(n+1) + diphosphate</text>
        <dbReference type="Rhea" id="RHEA:21248"/>
        <dbReference type="Rhea" id="RHEA-COMP:14527"/>
        <dbReference type="Rhea" id="RHEA-COMP:17342"/>
        <dbReference type="ChEBI" id="CHEBI:33019"/>
        <dbReference type="ChEBI" id="CHEBI:61557"/>
        <dbReference type="ChEBI" id="CHEBI:140395"/>
        <dbReference type="EC" id="2.7.7.6"/>
    </reaction>
</comment>